<feature type="transmembrane region" description="Helical" evidence="1">
    <location>
        <begin position="12"/>
        <end position="40"/>
    </location>
</feature>
<dbReference type="AlphaFoldDB" id="A0ABD4Z7F4"/>
<protein>
    <submittedName>
        <fullName evidence="2">Biotin transporter BioY</fullName>
    </submittedName>
</protein>
<name>A0ABD4Z7F4_9CREN</name>
<dbReference type="PANTHER" id="PTHR34295">
    <property type="entry name" value="BIOTIN TRANSPORTER BIOY"/>
    <property type="match status" value="1"/>
</dbReference>
<keyword evidence="1" id="KW-0472">Membrane</keyword>
<proteinExistence type="predicted"/>
<dbReference type="Gene3D" id="1.10.1760.20">
    <property type="match status" value="1"/>
</dbReference>
<dbReference type="InterPro" id="IPR003784">
    <property type="entry name" value="BioY"/>
</dbReference>
<dbReference type="PANTHER" id="PTHR34295:SF1">
    <property type="entry name" value="BIOTIN TRANSPORTER BIOY"/>
    <property type="match status" value="1"/>
</dbReference>
<keyword evidence="1" id="KW-0812">Transmembrane</keyword>
<comment type="caution">
    <text evidence="2">The sequence shown here is derived from an EMBL/GenBank/DDBJ whole genome shotgun (WGS) entry which is preliminary data.</text>
</comment>
<feature type="transmembrane region" description="Helical" evidence="1">
    <location>
        <begin position="128"/>
        <end position="155"/>
    </location>
</feature>
<dbReference type="RefSeq" id="WP_285273501.1">
    <property type="nucleotide sequence ID" value="NZ_JASNVW010000002.1"/>
</dbReference>
<feature type="transmembrane region" description="Helical" evidence="1">
    <location>
        <begin position="60"/>
        <end position="80"/>
    </location>
</feature>
<feature type="transmembrane region" description="Helical" evidence="1">
    <location>
        <begin position="87"/>
        <end position="108"/>
    </location>
</feature>
<dbReference type="Proteomes" id="UP001529235">
    <property type="component" value="Unassembled WGS sequence"/>
</dbReference>
<keyword evidence="1" id="KW-1133">Transmembrane helix</keyword>
<evidence type="ECO:0000313" key="2">
    <source>
        <dbReference type="EMBL" id="MDK6028518.1"/>
    </source>
</evidence>
<gene>
    <name evidence="2" type="ORF">QPL79_03995</name>
</gene>
<reference evidence="2 3" key="1">
    <citation type="submission" date="2023-05" db="EMBL/GenBank/DDBJ databases">
        <title>A new hyperthermophilic archaea 'Ignisphaera cupida' sp. nov. and description of the family 'Ignisphaeraceae' fam. nov.</title>
        <authorList>
            <person name="Podosokorskaya O.A."/>
            <person name="Elcheninov A.G."/>
            <person name="Klukina A."/>
            <person name="Merkel A.Y."/>
        </authorList>
    </citation>
    <scope>NUCLEOTIDE SEQUENCE [LARGE SCALE GENOMIC DNA]</scope>
    <source>
        <strain evidence="2 3">4213-co</strain>
    </source>
</reference>
<organism evidence="2 3">
    <name type="scientific">Ignisphaera cupida</name>
    <dbReference type="NCBI Taxonomy" id="3050454"/>
    <lineage>
        <taxon>Archaea</taxon>
        <taxon>Thermoproteota</taxon>
        <taxon>Thermoprotei</taxon>
        <taxon>Desulfurococcales</taxon>
        <taxon>Desulfurococcaceae</taxon>
        <taxon>Ignisphaera</taxon>
    </lineage>
</organism>
<dbReference type="Pfam" id="PF02632">
    <property type="entry name" value="BioY"/>
    <property type="match status" value="1"/>
</dbReference>
<accession>A0ABD4Z7F4</accession>
<sequence>MTICSKSIATQVLLLAFSTLIAVLTGILAQASFFLGPIPYTMQNVGIILGGLLLPPKHALFSQLLYIVLIALGLPMASGFKGGLHVLLGYTGGYIAGFPIASFLMSIFTRAYLNLRKIKLYDVGVKDFIALLLLSVVAALPIYILGFIVFAYYALSNKNLFSWVIKVSNVIGFSSNDRILAIFLVSVAIFIPQDVLMDHVIAISTAKAISSYLKQRGVVIEQNC</sequence>
<keyword evidence="3" id="KW-1185">Reference proteome</keyword>
<dbReference type="EMBL" id="JASNVW010000002">
    <property type="protein sequence ID" value="MDK6028518.1"/>
    <property type="molecule type" value="Genomic_DNA"/>
</dbReference>
<evidence type="ECO:0000313" key="3">
    <source>
        <dbReference type="Proteomes" id="UP001529235"/>
    </source>
</evidence>
<evidence type="ECO:0000256" key="1">
    <source>
        <dbReference type="SAM" id="Phobius"/>
    </source>
</evidence>